<evidence type="ECO:0000256" key="3">
    <source>
        <dbReference type="ARBA" id="ARBA00022553"/>
    </source>
</evidence>
<dbReference type="SMART" id="SM00822">
    <property type="entry name" value="PKS_KR"/>
    <property type="match status" value="1"/>
</dbReference>
<dbReference type="EMBL" id="CAMAPC010000001">
    <property type="protein sequence ID" value="CAH9049687.1"/>
    <property type="molecule type" value="Genomic_DNA"/>
</dbReference>
<dbReference type="InterPro" id="IPR009081">
    <property type="entry name" value="PP-bd_ACP"/>
</dbReference>
<evidence type="ECO:0000256" key="4">
    <source>
        <dbReference type="ARBA" id="ARBA00022679"/>
    </source>
</evidence>
<dbReference type="Pfam" id="PF00698">
    <property type="entry name" value="Acyl_transf_1"/>
    <property type="match status" value="1"/>
</dbReference>
<dbReference type="InterPro" id="IPR032821">
    <property type="entry name" value="PKS_assoc"/>
</dbReference>
<dbReference type="InterPro" id="IPR016039">
    <property type="entry name" value="Thiolase-like"/>
</dbReference>
<dbReference type="CDD" id="cd00833">
    <property type="entry name" value="PKS"/>
    <property type="match status" value="1"/>
</dbReference>
<reference evidence="10" key="1">
    <citation type="submission" date="2022-07" db="EMBL/GenBank/DDBJ databases">
        <authorList>
            <person name="Criscuolo A."/>
        </authorList>
    </citation>
    <scope>NUCLEOTIDE SEQUENCE</scope>
    <source>
        <strain evidence="10">CIP111854</strain>
    </source>
</reference>
<dbReference type="InterPro" id="IPR057326">
    <property type="entry name" value="KR_dom"/>
</dbReference>
<evidence type="ECO:0008006" key="12">
    <source>
        <dbReference type="Google" id="ProtNLM"/>
    </source>
</evidence>
<feature type="active site" description="Proton donor; for dehydratase activity" evidence="5">
    <location>
        <position position="2168"/>
    </location>
</feature>
<feature type="compositionally biased region" description="Basic residues" evidence="7">
    <location>
        <begin position="1"/>
        <end position="12"/>
    </location>
</feature>
<feature type="active site" description="Proton acceptor; for dehydratase activity" evidence="5">
    <location>
        <position position="1995"/>
    </location>
</feature>
<dbReference type="SUPFAM" id="SSF51735">
    <property type="entry name" value="NAD(P)-binding Rossmann-fold domains"/>
    <property type="match status" value="1"/>
</dbReference>
<dbReference type="InterPro" id="IPR052568">
    <property type="entry name" value="PKS-FAS_Synthase"/>
</dbReference>
<accession>A0A9W4QR48</accession>
<evidence type="ECO:0000256" key="2">
    <source>
        <dbReference type="ARBA" id="ARBA00022450"/>
    </source>
</evidence>
<feature type="region of interest" description="N-terminal hotdog fold" evidence="5">
    <location>
        <begin position="1955"/>
        <end position="2090"/>
    </location>
</feature>
<dbReference type="SUPFAM" id="SSF47336">
    <property type="entry name" value="ACP-like"/>
    <property type="match status" value="1"/>
</dbReference>
<dbReference type="Pfam" id="PF00550">
    <property type="entry name" value="PP-binding"/>
    <property type="match status" value="1"/>
</dbReference>
<feature type="coiled-coil region" evidence="6">
    <location>
        <begin position="1005"/>
        <end position="1043"/>
    </location>
</feature>
<dbReference type="SUPFAM" id="SSF55048">
    <property type="entry name" value="Probable ACP-binding domain of malonyl-CoA ACP transacylase"/>
    <property type="match status" value="1"/>
</dbReference>
<dbReference type="Gene3D" id="3.40.47.10">
    <property type="match status" value="1"/>
</dbReference>
<evidence type="ECO:0000256" key="1">
    <source>
        <dbReference type="ARBA" id="ARBA00006484"/>
    </source>
</evidence>
<evidence type="ECO:0000256" key="6">
    <source>
        <dbReference type="SAM" id="Coils"/>
    </source>
</evidence>
<dbReference type="PROSITE" id="PS52019">
    <property type="entry name" value="PKS_MFAS_DH"/>
    <property type="match status" value="1"/>
</dbReference>
<proteinExistence type="inferred from homology"/>
<sequence length="2264" mass="246393">MVTKKSPTKSKPKPSTDSKTKTYEDEPIAIVGMASQFPDADNLYDFWTNICQKKDSMTSVDDKDNMTYWDKDAYYDPNPSKVDKTYMFKAGFIKPIAFDPVEFKIPPVLIESISTAQLFALHVAKKAIEDANLINENSNLNRSKVGVILGGAGNGNTAFSLLARNQTPMVRSAMVSRGLPESVVDSVIEKINECYIGWNEDSFPGFLGNVACGRIASYFDFGGTSNMVDAACGSSHAAIKSAVNELRMGSCDAVLTGGVNLENSIFSFLCFSKTPALSKAGICRPFDEKADGMLLGDGVGLVVLKRLSDAVANGDKIYSVIKSVEASSDGKAKSVFAPRDQGQVYALERSYGRTAISPEDIELIEAHGTGTASGDETELRSLGMVFGNYDIAPRSIAVGSIKSQIGHARCAAGAASLIKVSQALYHKVLPPTINVTTPNKFFADEKNPFYISAEARPWVKRNAKKPRCAATSGFGFGGTNYHIILEEHQDEHQDAYRQSILPEVVVLSASTPEQLQQVTQQALTDWRAEDGVAMFRQHLEQQAISVAPSDARLSLVTSDALHAATLLEKVLPLIVKQPEQPLEHPLGAFYRPKGVVENKNQVAVLFPGQGSQYLNMARDLAIEYPEFRESLSVADLEIRKKLGENLSTAIYPVPVFCEVQEQALHSKLRRTEFTQPALGAVSAAYYKTLCNMGLDVTCFAGHSYGELTALWASGAMSESQLYLASVERALSMKNALQDKDEKGVMYAVEADGETVKSVLAEYKNLVVANFNSPVQTVFAGAQDEAEQAAKTLMAKQLKCQQLNVDAAFHSPYIAQAQGSFSEVLKFIPFKSPKHPVYANTTAKPYSKKSTEMRQTLASQLTSSVRFVELIEQMYADGIRVFLEVGPKGVLSNLVKNILGDKPFDVVPVNPSSSSASVNQFYKAVAQMVSLGVELKHIDKYRVRAPLPSKQSAMTILLDGGNYATPKRRATIEKMRETDDQLLQAYIDEHAEQKAAVKEAKFAQSIAQKDQDIKQLQLANQDLEQQLEQKLQEVKWAANQATNLTQTSSNLNHNQITRELTMSQNDTNAQFSAVAGQLQAQQQLSDVHSQFQSNQQQYLNMLTSVISHQQNALSEFRNHDSFNQVLGHIDHTLSVLEKNQTLYHVNHEQYFRSQQALLGEVAPSTATSVSEVANVNANSAAAFTPAPEQSAPVTAAPVAAASVAAASVAAASVAAAPVASAPVAAAPVAAAPVAAAPVAAAPVAAAPVAAAPVAAAPAEVAPVSEAGQIDLEQRSYFESLDIDIICNMLVEIVSDKTGYPTDMIDPDMDLESDLGIDSIKRIEIFAALFERLWGKETDDAGMDEDDLDGDVNFDALNTIRRIAEFAHNSLQEVLNAIDGGEGNESAQEAKPVAQQAPAEEVYVADADVKKKTQQIGFFVSTDTQEGAVKKSQLQSESAATPSSVGRYVAKVEALAEPDQIDILAQQNHQWLVLANTKKSVTLFEETFKQHQQNIVHVLVGAKKTNATSDFFLTQCTEEAVQSLIDEVESKTKRKIAGVLYIADALKQESLDTLYDQAQVFSLKALFMLAKVLQPKLQTEATKVPAYFFTVALNDGQFGTSKDAKNGALNSALSGLTKSLNYEWSNVYCRHLDIQAGMTKKALNDVFAIELADSDRTLSHVGRTKEQRLQLLLERTPVTERAAQPVLNEQSVILVSGGAKGITAGCVIELAKRYRCRFVLLGRSELKAQPQWAQGVNDDAELKKQAIAHLKAQSEPMTPAKVDALIRSVKGTQEINHTLDTLSEIGAPARYYSADVQSKEALAQVISSAEKELGTITGVIHGAGNLADKKIERKSLDDFALVFDTKILGLQNILSLVDKAKLETVLLFSSVSGFFGNAGQTDYSMSNEVLSRVADTIKRQYPSCLVRSINWGPWDGGMVNDVLKKAYESRNLVLIDKPTGFAACVAELDVTSGSSTQVIIGGRTYHADKKPVSVQYHDPQKVTRTLLESTTAGLADHQVGGHAVLPAMFSLHWMIEQSLNFYPGFSLSEINDFAVLKGIVFDGKQSDDYQCVITADKHQGSKLQLSLEVVGLKDGNALKHYQASIALVAKAEASPAQLDAAKTQGTAVLPLPIYHNGEHGYVFHGRALQGIDKVVQHDDKSILALCHLSTEQVGLGQFNELRQFNGFIADVFVQVPYLWLRHHKQTVGLPLGVQHIEKHRDINFDDDFYVAADIVSCNKQTLISDISVYNARHELAYRFTGVKYTQLASISESENALLKGVSEHEG</sequence>
<dbReference type="InterPro" id="IPR016036">
    <property type="entry name" value="Malonyl_transacylase_ACP-bd"/>
</dbReference>
<dbReference type="PROSITE" id="PS52004">
    <property type="entry name" value="KS3_2"/>
    <property type="match status" value="1"/>
</dbReference>
<comment type="caution">
    <text evidence="10">The sequence shown here is derived from an EMBL/GenBank/DDBJ whole genome shotgun (WGS) entry which is preliminary data.</text>
</comment>
<dbReference type="NCBIfam" id="TIGR02813">
    <property type="entry name" value="omega_3_PfaA"/>
    <property type="match status" value="1"/>
</dbReference>
<keyword evidence="4" id="KW-0808">Transferase</keyword>
<dbReference type="Gene3D" id="3.10.129.110">
    <property type="entry name" value="Polyketide synthase dehydratase"/>
    <property type="match status" value="1"/>
</dbReference>
<name>A0A9W4QR48_9GAMM</name>
<dbReference type="InterPro" id="IPR049900">
    <property type="entry name" value="PKS_mFAS_DH"/>
</dbReference>
<dbReference type="RefSeq" id="WP_261625624.1">
    <property type="nucleotide sequence ID" value="NZ_CAMAPC010000001.1"/>
</dbReference>
<dbReference type="Pfam" id="PF16197">
    <property type="entry name" value="KAsynt_C_assoc"/>
    <property type="match status" value="1"/>
</dbReference>
<evidence type="ECO:0000259" key="9">
    <source>
        <dbReference type="PROSITE" id="PS52019"/>
    </source>
</evidence>
<dbReference type="InterPro" id="IPR042104">
    <property type="entry name" value="PKS_dehydratase_sf"/>
</dbReference>
<gene>
    <name evidence="10" type="ORF">PSECIP111854_00333</name>
</gene>
<evidence type="ECO:0000313" key="11">
    <source>
        <dbReference type="Proteomes" id="UP001152467"/>
    </source>
</evidence>
<dbReference type="SUPFAM" id="SSF53901">
    <property type="entry name" value="Thiolase-like"/>
    <property type="match status" value="1"/>
</dbReference>
<evidence type="ECO:0000256" key="7">
    <source>
        <dbReference type="SAM" id="MobiDB-lite"/>
    </source>
</evidence>
<dbReference type="InterPro" id="IPR013968">
    <property type="entry name" value="PKS_KR"/>
</dbReference>
<dbReference type="Gene3D" id="3.40.366.10">
    <property type="entry name" value="Malonyl-Coenzyme A Acyl Carrier Protein, domain 2"/>
    <property type="match status" value="1"/>
</dbReference>
<dbReference type="InterPro" id="IPR004432">
    <property type="entry name" value="Omega_3_polyunsat_FA_synth"/>
</dbReference>
<feature type="domain" description="Ketosynthase family 3 (KS3)" evidence="8">
    <location>
        <begin position="25"/>
        <end position="487"/>
    </location>
</feature>
<dbReference type="SMART" id="SM00827">
    <property type="entry name" value="PKS_AT"/>
    <property type="match status" value="1"/>
</dbReference>
<dbReference type="PANTHER" id="PTHR43074">
    <property type="entry name" value="OMEGA-3 POLYUNSATURATED FATTY ACID SYNTHASE PFAB-RELATED"/>
    <property type="match status" value="1"/>
</dbReference>
<evidence type="ECO:0000313" key="10">
    <source>
        <dbReference type="EMBL" id="CAH9049687.1"/>
    </source>
</evidence>
<protein>
    <recommendedName>
        <fullName evidence="12">Beta-ketoacyl synthase</fullName>
    </recommendedName>
</protein>
<comment type="similarity">
    <text evidence="1">Belongs to the short-chain dehydrogenases/reductases (SDR) family.</text>
</comment>
<keyword evidence="2" id="KW-0596">Phosphopantetheine</keyword>
<dbReference type="InterPro" id="IPR001227">
    <property type="entry name" value="Ac_transferase_dom_sf"/>
</dbReference>
<feature type="region of interest" description="C-terminal hotdog fold" evidence="5">
    <location>
        <begin position="2103"/>
        <end position="2251"/>
    </location>
</feature>
<keyword evidence="6" id="KW-0175">Coiled coil</keyword>
<keyword evidence="11" id="KW-1185">Reference proteome</keyword>
<feature type="region of interest" description="Disordered" evidence="7">
    <location>
        <begin position="1"/>
        <end position="24"/>
    </location>
</feature>
<evidence type="ECO:0000259" key="8">
    <source>
        <dbReference type="PROSITE" id="PS52004"/>
    </source>
</evidence>
<dbReference type="CDD" id="cd08953">
    <property type="entry name" value="KR_2_SDR_x"/>
    <property type="match status" value="1"/>
</dbReference>
<dbReference type="Gene3D" id="3.40.50.720">
    <property type="entry name" value="NAD(P)-binding Rossmann-like Domain"/>
    <property type="match status" value="1"/>
</dbReference>
<feature type="domain" description="PKS/mFAS DH" evidence="9">
    <location>
        <begin position="1955"/>
        <end position="2251"/>
    </location>
</feature>
<dbReference type="InterPro" id="IPR014043">
    <property type="entry name" value="Acyl_transferase_dom"/>
</dbReference>
<dbReference type="Pfam" id="PF00109">
    <property type="entry name" value="ketoacyl-synt"/>
    <property type="match status" value="1"/>
</dbReference>
<dbReference type="InterPro" id="IPR016035">
    <property type="entry name" value="Acyl_Trfase/lysoPLipase"/>
</dbReference>
<dbReference type="InterPro" id="IPR036736">
    <property type="entry name" value="ACP-like_sf"/>
</dbReference>
<dbReference type="InterPro" id="IPR036291">
    <property type="entry name" value="NAD(P)-bd_dom_sf"/>
</dbReference>
<evidence type="ECO:0000256" key="5">
    <source>
        <dbReference type="PROSITE-ProRule" id="PRU01363"/>
    </source>
</evidence>
<dbReference type="Gene3D" id="1.10.1200.10">
    <property type="entry name" value="ACP-like"/>
    <property type="match status" value="1"/>
</dbReference>
<dbReference type="PANTHER" id="PTHR43074:SF1">
    <property type="entry name" value="BETA-KETOACYL SYNTHASE FAMILY PROTEIN-RELATED"/>
    <property type="match status" value="1"/>
</dbReference>
<dbReference type="InterPro" id="IPR014030">
    <property type="entry name" value="Ketoacyl_synth_N"/>
</dbReference>
<organism evidence="10 11">
    <name type="scientific">Pseudoalteromonas holothuriae</name>
    <dbReference type="NCBI Taxonomy" id="2963714"/>
    <lineage>
        <taxon>Bacteria</taxon>
        <taxon>Pseudomonadati</taxon>
        <taxon>Pseudomonadota</taxon>
        <taxon>Gammaproteobacteria</taxon>
        <taxon>Alteromonadales</taxon>
        <taxon>Pseudoalteromonadaceae</taxon>
        <taxon>Pseudoalteromonas</taxon>
    </lineage>
</organism>
<dbReference type="GO" id="GO:0016746">
    <property type="term" value="F:acyltransferase activity"/>
    <property type="evidence" value="ECO:0007669"/>
    <property type="project" value="InterPro"/>
</dbReference>
<feature type="compositionally biased region" description="Basic and acidic residues" evidence="7">
    <location>
        <begin position="14"/>
        <end position="24"/>
    </location>
</feature>
<dbReference type="Proteomes" id="UP001152467">
    <property type="component" value="Unassembled WGS sequence"/>
</dbReference>
<dbReference type="Pfam" id="PF08659">
    <property type="entry name" value="KR"/>
    <property type="match status" value="1"/>
</dbReference>
<dbReference type="InterPro" id="IPR014031">
    <property type="entry name" value="Ketoacyl_synth_C"/>
</dbReference>
<keyword evidence="3" id="KW-0597">Phosphoprotein</keyword>
<dbReference type="SUPFAM" id="SSF52151">
    <property type="entry name" value="FabD/lysophospholipase-like"/>
    <property type="match status" value="1"/>
</dbReference>
<dbReference type="Pfam" id="PF02801">
    <property type="entry name" value="Ketoacyl-synt_C"/>
    <property type="match status" value="1"/>
</dbReference>
<dbReference type="InterPro" id="IPR020841">
    <property type="entry name" value="PKS_Beta-ketoAc_synthase_dom"/>
</dbReference>
<dbReference type="SMART" id="SM00825">
    <property type="entry name" value="PKS_KS"/>
    <property type="match status" value="1"/>
</dbReference>